<name>A0A928Z2I2_9CYAN</name>
<feature type="domain" description="Elongation factor EFG" evidence="4">
    <location>
        <begin position="121"/>
        <end position="208"/>
    </location>
</feature>
<dbReference type="GO" id="GO:0003746">
    <property type="term" value="F:translation elongation factor activity"/>
    <property type="evidence" value="ECO:0007669"/>
    <property type="project" value="TreeGrafter"/>
</dbReference>
<dbReference type="InterPro" id="IPR035649">
    <property type="entry name" value="EFG_V"/>
</dbReference>
<dbReference type="InterPro" id="IPR005517">
    <property type="entry name" value="Transl_elong_EFG/EF2_IV"/>
</dbReference>
<dbReference type="EMBL" id="JADEXQ010000018">
    <property type="protein sequence ID" value="MBE9029569.1"/>
    <property type="molecule type" value="Genomic_DNA"/>
</dbReference>
<dbReference type="Proteomes" id="UP000625316">
    <property type="component" value="Unassembled WGS sequence"/>
</dbReference>
<keyword evidence="1" id="KW-0547">Nucleotide-binding</keyword>
<keyword evidence="3" id="KW-0342">GTP-binding</keyword>
<dbReference type="InterPro" id="IPR020568">
    <property type="entry name" value="Ribosomal_Su5_D2-typ_SF"/>
</dbReference>
<dbReference type="PANTHER" id="PTHR43636:SF2">
    <property type="entry name" value="ELONGATION FACTOR G, MITOCHONDRIAL"/>
    <property type="match status" value="1"/>
</dbReference>
<dbReference type="PANTHER" id="PTHR43636">
    <property type="entry name" value="ELONGATION FACTOR G, MITOCHONDRIAL"/>
    <property type="match status" value="1"/>
</dbReference>
<evidence type="ECO:0000313" key="6">
    <source>
        <dbReference type="EMBL" id="MBE9029569.1"/>
    </source>
</evidence>
<evidence type="ECO:0008006" key="8">
    <source>
        <dbReference type="Google" id="ProtNLM"/>
    </source>
</evidence>
<dbReference type="SUPFAM" id="SSF54211">
    <property type="entry name" value="Ribosomal protein S5 domain 2-like"/>
    <property type="match status" value="1"/>
</dbReference>
<dbReference type="RefSeq" id="WP_264324386.1">
    <property type="nucleotide sequence ID" value="NZ_JADEXQ010000018.1"/>
</dbReference>
<dbReference type="GO" id="GO:0003924">
    <property type="term" value="F:GTPase activity"/>
    <property type="evidence" value="ECO:0007669"/>
    <property type="project" value="TreeGrafter"/>
</dbReference>
<dbReference type="SMART" id="SM00838">
    <property type="entry name" value="EFG_C"/>
    <property type="match status" value="1"/>
</dbReference>
<dbReference type="Gene3D" id="3.30.230.10">
    <property type="match status" value="1"/>
</dbReference>
<evidence type="ECO:0000259" key="4">
    <source>
        <dbReference type="SMART" id="SM00838"/>
    </source>
</evidence>
<dbReference type="FunFam" id="3.30.70.240:FF:000001">
    <property type="entry name" value="Elongation factor G"/>
    <property type="match status" value="1"/>
</dbReference>
<dbReference type="Gene3D" id="3.30.70.240">
    <property type="match status" value="1"/>
</dbReference>
<evidence type="ECO:0000256" key="3">
    <source>
        <dbReference type="ARBA" id="ARBA00023134"/>
    </source>
</evidence>
<dbReference type="Pfam" id="PF03764">
    <property type="entry name" value="EFG_IV"/>
    <property type="match status" value="1"/>
</dbReference>
<proteinExistence type="predicted"/>
<keyword evidence="7" id="KW-1185">Reference proteome</keyword>
<dbReference type="Pfam" id="PF00679">
    <property type="entry name" value="EFG_C"/>
    <property type="match status" value="1"/>
</dbReference>
<dbReference type="SUPFAM" id="SSF54980">
    <property type="entry name" value="EF-G C-terminal domain-like"/>
    <property type="match status" value="1"/>
</dbReference>
<evidence type="ECO:0000256" key="1">
    <source>
        <dbReference type="ARBA" id="ARBA00022741"/>
    </source>
</evidence>
<accession>A0A928Z2I2</accession>
<dbReference type="InterPro" id="IPR035647">
    <property type="entry name" value="EFG_III/V"/>
</dbReference>
<evidence type="ECO:0000256" key="2">
    <source>
        <dbReference type="ARBA" id="ARBA00022917"/>
    </source>
</evidence>
<reference evidence="6" key="1">
    <citation type="submission" date="2020-10" db="EMBL/GenBank/DDBJ databases">
        <authorList>
            <person name="Castelo-Branco R."/>
            <person name="Eusebio N."/>
            <person name="Adriana R."/>
            <person name="Vieira A."/>
            <person name="Brugerolle De Fraissinette N."/>
            <person name="Rezende De Castro R."/>
            <person name="Schneider M.P."/>
            <person name="Vasconcelos V."/>
            <person name="Leao P.N."/>
        </authorList>
    </citation>
    <scope>NUCLEOTIDE SEQUENCE</scope>
    <source>
        <strain evidence="6">LEGE 11480</strain>
    </source>
</reference>
<dbReference type="InterPro" id="IPR014721">
    <property type="entry name" value="Ribsml_uS5_D2-typ_fold_subgr"/>
</dbReference>
<evidence type="ECO:0000313" key="7">
    <source>
        <dbReference type="Proteomes" id="UP000625316"/>
    </source>
</evidence>
<dbReference type="GO" id="GO:0005525">
    <property type="term" value="F:GTP binding"/>
    <property type="evidence" value="ECO:0007669"/>
    <property type="project" value="UniProtKB-KW"/>
</dbReference>
<dbReference type="InterPro" id="IPR000640">
    <property type="entry name" value="EFG_V-like"/>
</dbReference>
<evidence type="ECO:0000259" key="5">
    <source>
        <dbReference type="SMART" id="SM00889"/>
    </source>
</evidence>
<organism evidence="6 7">
    <name type="scientific">Romeriopsis navalis LEGE 11480</name>
    <dbReference type="NCBI Taxonomy" id="2777977"/>
    <lineage>
        <taxon>Bacteria</taxon>
        <taxon>Bacillati</taxon>
        <taxon>Cyanobacteriota</taxon>
        <taxon>Cyanophyceae</taxon>
        <taxon>Leptolyngbyales</taxon>
        <taxon>Leptolyngbyaceae</taxon>
        <taxon>Romeriopsis</taxon>
        <taxon>Romeriopsis navalis</taxon>
    </lineage>
</organism>
<sequence>MTTRQMFNSKQQPGHFDYTLRKQTGGPGQYARVVGYLEACNEFFAFDNQITGGAIPTEYIKACEQGFKDATSSGILAGYPVTGVKVVLTDGDFHQNDSNDRAFQFAACQGFYQGMSTADAVIIEPIMDVVVTIPTACIGAVQVNLMARRGILQDIRTEHNHTELKVQVPLSEMFGYATQLRSLTSGQGTFSMTPRDYQPVPESVQRSLIASA</sequence>
<comment type="caution">
    <text evidence="6">The sequence shown here is derived from an EMBL/GenBank/DDBJ whole genome shotgun (WGS) entry which is preliminary data.</text>
</comment>
<dbReference type="CDD" id="cd03713">
    <property type="entry name" value="EFG_mtEFG_C"/>
    <property type="match status" value="1"/>
</dbReference>
<dbReference type="AlphaFoldDB" id="A0A928Z2I2"/>
<protein>
    <recommendedName>
        <fullName evidence="8">Elongation factor G</fullName>
    </recommendedName>
</protein>
<feature type="domain" description="Translation elongation factor EFG/EF2" evidence="5">
    <location>
        <begin position="5"/>
        <end position="119"/>
    </location>
</feature>
<keyword evidence="2" id="KW-0648">Protein biosynthesis</keyword>
<dbReference type="SMART" id="SM00889">
    <property type="entry name" value="EFG_IV"/>
    <property type="match status" value="1"/>
</dbReference>
<gene>
    <name evidence="6" type="ORF">IQ266_07480</name>
</gene>